<proteinExistence type="inferred from homology"/>
<comment type="similarity">
    <text evidence="1">Belongs to the glycosyltransferase group 1 family. Glycosyltransferase 4 subfamily.</text>
</comment>
<dbReference type="SUPFAM" id="SSF53756">
    <property type="entry name" value="UDP-Glycosyltransferase/glycogen phosphorylase"/>
    <property type="match status" value="1"/>
</dbReference>
<keyword evidence="3" id="KW-0808">Transferase</keyword>
<dbReference type="PANTHER" id="PTHR12526">
    <property type="entry name" value="GLYCOSYLTRANSFERASE"/>
    <property type="match status" value="1"/>
</dbReference>
<dbReference type="Pfam" id="PF13579">
    <property type="entry name" value="Glyco_trans_4_4"/>
    <property type="match status" value="1"/>
</dbReference>
<evidence type="ECO:0000313" key="5">
    <source>
        <dbReference type="EMBL" id="MBK1714377.1"/>
    </source>
</evidence>
<evidence type="ECO:0000259" key="4">
    <source>
        <dbReference type="Pfam" id="PF13579"/>
    </source>
</evidence>
<evidence type="ECO:0000256" key="2">
    <source>
        <dbReference type="ARBA" id="ARBA00022676"/>
    </source>
</evidence>
<dbReference type="Gene3D" id="3.40.50.2000">
    <property type="entry name" value="Glycogen Phosphorylase B"/>
    <property type="match status" value="2"/>
</dbReference>
<evidence type="ECO:0000256" key="3">
    <source>
        <dbReference type="ARBA" id="ARBA00022679"/>
    </source>
</evidence>
<dbReference type="Proteomes" id="UP001041814">
    <property type="component" value="Unassembled WGS sequence"/>
</dbReference>
<organism evidence="5 6">
    <name type="scientific">Rubrivivax gelatinosus</name>
    <name type="common">Rhodocyclus gelatinosus</name>
    <name type="synonym">Rhodopseudomonas gelatinosa</name>
    <dbReference type="NCBI Taxonomy" id="28068"/>
    <lineage>
        <taxon>Bacteria</taxon>
        <taxon>Pseudomonadati</taxon>
        <taxon>Pseudomonadota</taxon>
        <taxon>Betaproteobacteria</taxon>
        <taxon>Burkholderiales</taxon>
        <taxon>Sphaerotilaceae</taxon>
        <taxon>Rubrivivax</taxon>
    </lineage>
</organism>
<keyword evidence="6" id="KW-1185">Reference proteome</keyword>
<dbReference type="CDD" id="cd03801">
    <property type="entry name" value="GT4_PimA-like"/>
    <property type="match status" value="1"/>
</dbReference>
<sequence length="433" mass="48127">MGPAARAIAERQYAIERVADRYEALYGALLQPPRRVLYVENGIGYGGAIICLRHLVRNLDRTRWEPMVVTGLGDAKYQDIANDSRWKHIPDRRLDTVSAKRRLAEARWPDALPGLRWAANQVLARADDLGNFLPSFVQTLWTVLRFRPVLIHVNNEPLCNRAAVLAGRLTGVPVVAHVRGDQQGSPLMHSLFRLPEHFIAVSRWVSESIGRLGVPERKRCYVYDGIELDKLDLGADGAAFRRRHGIPEDAFAVGLVGMLIPWKGQRLFLDAVERIAARMPGAVFAIIGGTPDECRYFEAELRERALHAPFTGRVVFTGHVGGMAEVYNGLDVVLSASTSPEPLGTMIIESMTMARPLLAPAHGGAVEMVEDGRTGLLFRPNDAEDLAACILRLYEDRALGRRLGAAAREEALRRFAVAEHVRQVERVYDAVLR</sequence>
<dbReference type="PANTHER" id="PTHR12526:SF640">
    <property type="entry name" value="COLANIC ACID BIOSYNTHESIS GLYCOSYLTRANSFERASE WCAL-RELATED"/>
    <property type="match status" value="1"/>
</dbReference>
<comment type="caution">
    <text evidence="5">The sequence shown here is derived from an EMBL/GenBank/DDBJ whole genome shotgun (WGS) entry which is preliminary data.</text>
</comment>
<keyword evidence="2" id="KW-0328">Glycosyltransferase</keyword>
<dbReference type="EMBL" id="NRRU01000066">
    <property type="protein sequence ID" value="MBK1714377.1"/>
    <property type="molecule type" value="Genomic_DNA"/>
</dbReference>
<gene>
    <name evidence="5" type="ORF">CKO43_16520</name>
</gene>
<reference evidence="5" key="1">
    <citation type="submission" date="2017-08" db="EMBL/GenBank/DDBJ databases">
        <authorList>
            <person name="Imhoff J.F."/>
            <person name="Rahn T."/>
            <person name="Kuenzel S."/>
            <person name="Neulinger S.C."/>
        </authorList>
    </citation>
    <scope>NUCLEOTIDE SEQUENCE</scope>
    <source>
        <strain evidence="5">IM 151</strain>
    </source>
</reference>
<reference evidence="5" key="2">
    <citation type="journal article" date="2020" name="Microorganisms">
        <title>Osmotic Adaptation and Compatible Solute Biosynthesis of Phototrophic Bacteria as Revealed from Genome Analyses.</title>
        <authorList>
            <person name="Imhoff J.F."/>
            <person name="Rahn T."/>
            <person name="Kunzel S."/>
            <person name="Keller A."/>
            <person name="Neulinger S.C."/>
        </authorList>
    </citation>
    <scope>NUCLEOTIDE SEQUENCE</scope>
    <source>
        <strain evidence="5">IM 151</strain>
    </source>
</reference>
<protein>
    <recommendedName>
        <fullName evidence="4">Glycosyltransferase subfamily 4-like N-terminal domain-containing protein</fullName>
    </recommendedName>
</protein>
<feature type="domain" description="Glycosyltransferase subfamily 4-like N-terminal" evidence="4">
    <location>
        <begin position="46"/>
        <end position="223"/>
    </location>
</feature>
<accession>A0ABS1E0F9</accession>
<evidence type="ECO:0000256" key="1">
    <source>
        <dbReference type="ARBA" id="ARBA00009481"/>
    </source>
</evidence>
<dbReference type="Pfam" id="PF13692">
    <property type="entry name" value="Glyco_trans_1_4"/>
    <property type="match status" value="1"/>
</dbReference>
<evidence type="ECO:0000313" key="6">
    <source>
        <dbReference type="Proteomes" id="UP001041814"/>
    </source>
</evidence>
<dbReference type="InterPro" id="IPR028098">
    <property type="entry name" value="Glyco_trans_4-like_N"/>
</dbReference>
<name>A0ABS1E0F9_RUBGE</name>